<dbReference type="AlphaFoldDB" id="A0A848DFB3"/>
<dbReference type="PANTHER" id="PTHR23417:SF14">
    <property type="entry name" value="PENTACOTRIPEPTIDE-REPEAT REGION OF PRORP DOMAIN-CONTAINING PROTEIN"/>
    <property type="match status" value="1"/>
</dbReference>
<dbReference type="SUPFAM" id="SSF53335">
    <property type="entry name" value="S-adenosyl-L-methionine-dependent methyltransferases"/>
    <property type="match status" value="1"/>
</dbReference>
<feature type="binding site" evidence="7">
    <location>
        <position position="160"/>
    </location>
    <ligand>
        <name>S-adenosyl-L-methionine</name>
        <dbReference type="ChEBI" id="CHEBI:59789"/>
    </ligand>
</feature>
<dbReference type="Gene3D" id="3.40.50.150">
    <property type="entry name" value="Vaccinia Virus protein VP39"/>
    <property type="match status" value="1"/>
</dbReference>
<keyword evidence="6 7" id="KW-0819">tRNA processing</keyword>
<feature type="binding site" evidence="7">
    <location>
        <begin position="235"/>
        <end position="238"/>
    </location>
    <ligand>
        <name>substrate</name>
    </ligand>
</feature>
<reference evidence="9 10" key="1">
    <citation type="submission" date="2020-04" db="EMBL/GenBank/DDBJ databases">
        <authorList>
            <person name="Klaysubun C."/>
            <person name="Duangmal K."/>
            <person name="Lipun K."/>
        </authorList>
    </citation>
    <scope>NUCLEOTIDE SEQUENCE [LARGE SCALE GENOMIC DNA]</scope>
    <source>
        <strain evidence="9 10">DSM 45300</strain>
    </source>
</reference>
<comment type="caution">
    <text evidence="9">The sequence shown here is derived from an EMBL/GenBank/DDBJ whole genome shotgun (WGS) entry which is preliminary data.</text>
</comment>
<comment type="pathway">
    <text evidence="7">tRNA modification; N(7)-methylguanine-tRNA biosynthesis.</text>
</comment>
<evidence type="ECO:0000256" key="5">
    <source>
        <dbReference type="ARBA" id="ARBA00022691"/>
    </source>
</evidence>
<organism evidence="9 10">
    <name type="scientific">Pseudonocardia bannensis</name>
    <dbReference type="NCBI Taxonomy" id="630973"/>
    <lineage>
        <taxon>Bacteria</taxon>
        <taxon>Bacillati</taxon>
        <taxon>Actinomycetota</taxon>
        <taxon>Actinomycetes</taxon>
        <taxon>Pseudonocardiales</taxon>
        <taxon>Pseudonocardiaceae</taxon>
        <taxon>Pseudonocardia</taxon>
    </lineage>
</organism>
<feature type="binding site" evidence="7">
    <location>
        <position position="196"/>
    </location>
    <ligand>
        <name>substrate</name>
    </ligand>
</feature>
<comment type="similarity">
    <text evidence="7">Belongs to the class I-like SAM-binding methyltransferase superfamily. TrmB family.</text>
</comment>
<dbReference type="NCBIfam" id="TIGR00091">
    <property type="entry name" value="tRNA (guanosine(46)-N7)-methyltransferase TrmB"/>
    <property type="match status" value="1"/>
</dbReference>
<feature type="binding site" evidence="7">
    <location>
        <position position="164"/>
    </location>
    <ligand>
        <name>substrate</name>
    </ligand>
</feature>
<dbReference type="UniPathway" id="UPA00989"/>
<gene>
    <name evidence="7 9" type="primary">trmB</name>
    <name evidence="9" type="ORF">HF519_06985</name>
</gene>
<evidence type="ECO:0000256" key="1">
    <source>
        <dbReference type="ARBA" id="ARBA00000142"/>
    </source>
</evidence>
<dbReference type="PROSITE" id="PS51625">
    <property type="entry name" value="SAM_MT_TRMB"/>
    <property type="match status" value="1"/>
</dbReference>
<dbReference type="HAMAP" id="MF_01057">
    <property type="entry name" value="tRNA_methyltr_TrmB"/>
    <property type="match status" value="1"/>
</dbReference>
<dbReference type="EC" id="2.1.1.33" evidence="7"/>
<dbReference type="EMBL" id="JAAXKZ010000016">
    <property type="protein sequence ID" value="NMH91338.1"/>
    <property type="molecule type" value="Genomic_DNA"/>
</dbReference>
<sequence length="258" mass="28402">MHSIRRCAAPEGRCAPVSETATPATHRRIPSFVHHRTRLTDGQQHAWTQWWPVYGRDVADVVTEAGSGPVDPADWFGRTAPLVLEIGSGMGESTAALAAAAPETDHLAVEIYEPGLAQLLMRITDAGLSNLRLLRGDAVDLLKEVIAPGSLAGIRIFFPDPWPKRKHHKRRLVQPEFVALAASRLAPGGTLHLATDWADYATQMRTVCDAEPALRNTSADEPGGWTPRPVWRPLTKFEQRAVVEGRPVRDLLYQTRHG</sequence>
<feature type="binding site" evidence="7">
    <location>
        <position position="137"/>
    </location>
    <ligand>
        <name>S-adenosyl-L-methionine</name>
        <dbReference type="ChEBI" id="CHEBI:59789"/>
    </ligand>
</feature>
<keyword evidence="5 7" id="KW-0949">S-adenosyl-L-methionine</keyword>
<evidence type="ECO:0000256" key="6">
    <source>
        <dbReference type="ARBA" id="ARBA00022694"/>
    </source>
</evidence>
<evidence type="ECO:0000256" key="8">
    <source>
        <dbReference type="SAM" id="MobiDB-lite"/>
    </source>
</evidence>
<dbReference type="InterPro" id="IPR055361">
    <property type="entry name" value="tRNA_methyltr_TrmB_bact"/>
</dbReference>
<comment type="catalytic activity">
    <reaction evidence="1 7">
        <text>guanosine(46) in tRNA + S-adenosyl-L-methionine = N(7)-methylguanosine(46) in tRNA + S-adenosyl-L-homocysteine</text>
        <dbReference type="Rhea" id="RHEA:42708"/>
        <dbReference type="Rhea" id="RHEA-COMP:10188"/>
        <dbReference type="Rhea" id="RHEA-COMP:10189"/>
        <dbReference type="ChEBI" id="CHEBI:57856"/>
        <dbReference type="ChEBI" id="CHEBI:59789"/>
        <dbReference type="ChEBI" id="CHEBI:74269"/>
        <dbReference type="ChEBI" id="CHEBI:74480"/>
        <dbReference type="EC" id="2.1.1.33"/>
    </reaction>
</comment>
<comment type="caution">
    <text evidence="7">Lacks conserved residue(s) required for the propagation of feature annotation.</text>
</comment>
<dbReference type="Proteomes" id="UP000586918">
    <property type="component" value="Unassembled WGS sequence"/>
</dbReference>
<evidence type="ECO:0000256" key="2">
    <source>
        <dbReference type="ARBA" id="ARBA00003015"/>
    </source>
</evidence>
<evidence type="ECO:0000313" key="10">
    <source>
        <dbReference type="Proteomes" id="UP000586918"/>
    </source>
</evidence>
<feature type="binding site" evidence="7">
    <location>
        <position position="85"/>
    </location>
    <ligand>
        <name>S-adenosyl-L-methionine</name>
        <dbReference type="ChEBI" id="CHEBI:59789"/>
    </ligand>
</feature>
<name>A0A848DFB3_9PSEU</name>
<dbReference type="PANTHER" id="PTHR23417">
    <property type="entry name" value="3-DEOXY-D-MANNO-OCTULOSONIC-ACID TRANSFERASE/TRNA GUANINE-N 7 - -METHYLTRANSFERASE"/>
    <property type="match status" value="1"/>
</dbReference>
<keyword evidence="10" id="KW-1185">Reference proteome</keyword>
<dbReference type="Pfam" id="PF02390">
    <property type="entry name" value="Methyltransf_4"/>
    <property type="match status" value="1"/>
</dbReference>
<feature type="region of interest" description="Disordered" evidence="8">
    <location>
        <begin position="1"/>
        <end position="22"/>
    </location>
</feature>
<evidence type="ECO:0000256" key="4">
    <source>
        <dbReference type="ARBA" id="ARBA00022679"/>
    </source>
</evidence>
<dbReference type="InterPro" id="IPR029063">
    <property type="entry name" value="SAM-dependent_MTases_sf"/>
</dbReference>
<feature type="binding site" evidence="7">
    <location>
        <position position="110"/>
    </location>
    <ligand>
        <name>S-adenosyl-L-methionine</name>
        <dbReference type="ChEBI" id="CHEBI:59789"/>
    </ligand>
</feature>
<evidence type="ECO:0000313" key="9">
    <source>
        <dbReference type="EMBL" id="NMH91338.1"/>
    </source>
</evidence>
<keyword evidence="3 7" id="KW-0489">Methyltransferase</keyword>
<dbReference type="CDD" id="cd02440">
    <property type="entry name" value="AdoMet_MTases"/>
    <property type="match status" value="1"/>
</dbReference>
<protein>
    <recommendedName>
        <fullName evidence="7">tRNA (guanine-N(7)-)-methyltransferase</fullName>
        <ecNumber evidence="7">2.1.1.33</ecNumber>
    </recommendedName>
    <alternativeName>
        <fullName evidence="7">tRNA (guanine(46)-N(7))-methyltransferase</fullName>
    </alternativeName>
    <alternativeName>
        <fullName evidence="7">tRNA(m7G46)-methyltransferase</fullName>
    </alternativeName>
</protein>
<comment type="function">
    <text evidence="2 7">Catalyzes the formation of N(7)-methylguanine at position 46 (m7G46) in tRNA.</text>
</comment>
<accession>A0A848DFB3</accession>
<evidence type="ECO:0000256" key="3">
    <source>
        <dbReference type="ARBA" id="ARBA00022603"/>
    </source>
</evidence>
<dbReference type="GO" id="GO:0008176">
    <property type="term" value="F:tRNA (guanine(46)-N7)-methyltransferase activity"/>
    <property type="evidence" value="ECO:0007669"/>
    <property type="project" value="UniProtKB-UniRule"/>
</dbReference>
<dbReference type="InterPro" id="IPR003358">
    <property type="entry name" value="tRNA_(Gua-N-7)_MeTrfase_Trmb"/>
</dbReference>
<keyword evidence="4 7" id="KW-0808">Transferase</keyword>
<dbReference type="GO" id="GO:0043527">
    <property type="term" value="C:tRNA methyltransferase complex"/>
    <property type="evidence" value="ECO:0007669"/>
    <property type="project" value="TreeGrafter"/>
</dbReference>
<proteinExistence type="inferred from homology"/>
<evidence type="ECO:0000256" key="7">
    <source>
        <dbReference type="HAMAP-Rule" id="MF_01057"/>
    </source>
</evidence>